<dbReference type="FunFam" id="3.40.970.10:FF:000002">
    <property type="entry name" value="Ribonuclease H"/>
    <property type="match status" value="1"/>
</dbReference>
<comment type="cofactor">
    <cofactor evidence="2">
        <name>Mg(2+)</name>
        <dbReference type="ChEBI" id="CHEBI:18420"/>
    </cofactor>
</comment>
<keyword evidence="10" id="KW-0378">Hydrolase</keyword>
<evidence type="ECO:0000256" key="3">
    <source>
        <dbReference type="ARBA" id="ARBA00004065"/>
    </source>
</evidence>
<dbReference type="CDD" id="cd09280">
    <property type="entry name" value="RNase_HI_eukaryote_like"/>
    <property type="match status" value="1"/>
</dbReference>
<dbReference type="GO" id="GO:0000287">
    <property type="term" value="F:magnesium ion binding"/>
    <property type="evidence" value="ECO:0007669"/>
    <property type="project" value="InterPro"/>
</dbReference>
<reference evidence="13" key="1">
    <citation type="journal article" date="2020" name="Nature">
        <title>Giant virus diversity and host interactions through global metagenomics.</title>
        <authorList>
            <person name="Schulz F."/>
            <person name="Roux S."/>
            <person name="Paez-Espino D."/>
            <person name="Jungbluth S."/>
            <person name="Walsh D.A."/>
            <person name="Denef V.J."/>
            <person name="McMahon K.D."/>
            <person name="Konstantinidis K.T."/>
            <person name="Eloe-Fadrosh E.A."/>
            <person name="Kyrpides N.C."/>
            <person name="Woyke T."/>
        </authorList>
    </citation>
    <scope>NUCLEOTIDE SEQUENCE</scope>
    <source>
        <strain evidence="13">GVMAG-M-3300009422-16</strain>
    </source>
</reference>
<dbReference type="EC" id="3.1.26.4" evidence="5"/>
<evidence type="ECO:0000256" key="8">
    <source>
        <dbReference type="ARBA" id="ARBA00022723"/>
    </source>
</evidence>
<dbReference type="GO" id="GO:0004523">
    <property type="term" value="F:RNA-DNA hybrid ribonuclease activity"/>
    <property type="evidence" value="ECO:0007669"/>
    <property type="project" value="UniProtKB-EC"/>
</dbReference>
<evidence type="ECO:0000256" key="11">
    <source>
        <dbReference type="ARBA" id="ARBA00022842"/>
    </source>
</evidence>
<evidence type="ECO:0000256" key="9">
    <source>
        <dbReference type="ARBA" id="ARBA00022759"/>
    </source>
</evidence>
<evidence type="ECO:0000259" key="12">
    <source>
        <dbReference type="PROSITE" id="PS50879"/>
    </source>
</evidence>
<dbReference type="InterPro" id="IPR036397">
    <property type="entry name" value="RNaseH_sf"/>
</dbReference>
<keyword evidence="7" id="KW-0540">Nuclease</keyword>
<feature type="domain" description="RNase H type-1" evidence="12">
    <location>
        <begin position="91"/>
        <end position="241"/>
    </location>
</feature>
<evidence type="ECO:0000256" key="10">
    <source>
        <dbReference type="ARBA" id="ARBA00022801"/>
    </source>
</evidence>
<dbReference type="PANTHER" id="PTHR10642">
    <property type="entry name" value="RIBONUCLEASE H1"/>
    <property type="match status" value="1"/>
</dbReference>
<dbReference type="InterPro" id="IPR017067">
    <property type="entry name" value="RNase_H1_euk"/>
</dbReference>
<protein>
    <recommendedName>
        <fullName evidence="6">Ribonuclease H</fullName>
        <ecNumber evidence="5">3.1.26.4</ecNumber>
    </recommendedName>
</protein>
<keyword evidence="11" id="KW-0460">Magnesium</keyword>
<dbReference type="InterPro" id="IPR050092">
    <property type="entry name" value="RNase_H"/>
</dbReference>
<evidence type="ECO:0000256" key="1">
    <source>
        <dbReference type="ARBA" id="ARBA00000077"/>
    </source>
</evidence>
<comment type="function">
    <text evidence="3">Endonuclease that specifically degrades the RNA of RNA-DNA hybrids.</text>
</comment>
<dbReference type="InterPro" id="IPR037056">
    <property type="entry name" value="RNase_H1_N_sf"/>
</dbReference>
<dbReference type="InterPro" id="IPR009027">
    <property type="entry name" value="Ribosomal_bL9/RNase_H1_N"/>
</dbReference>
<comment type="catalytic activity">
    <reaction evidence="1">
        <text>Endonucleolytic cleavage to 5'-phosphomonoester.</text>
        <dbReference type="EC" id="3.1.26.4"/>
    </reaction>
</comment>
<proteinExistence type="inferred from homology"/>
<dbReference type="AlphaFoldDB" id="A0A6C0B3V2"/>
<dbReference type="SUPFAM" id="SSF53098">
    <property type="entry name" value="Ribonuclease H-like"/>
    <property type="match status" value="1"/>
</dbReference>
<dbReference type="Gene3D" id="3.30.420.10">
    <property type="entry name" value="Ribonuclease H-like superfamily/Ribonuclease H"/>
    <property type="match status" value="1"/>
</dbReference>
<dbReference type="InterPro" id="IPR002156">
    <property type="entry name" value="RNaseH_domain"/>
</dbReference>
<dbReference type="Pfam" id="PF01693">
    <property type="entry name" value="Cauli_VI"/>
    <property type="match status" value="1"/>
</dbReference>
<dbReference type="SUPFAM" id="SSF55658">
    <property type="entry name" value="L9 N-domain-like"/>
    <property type="match status" value="1"/>
</dbReference>
<dbReference type="EMBL" id="MN739065">
    <property type="protein sequence ID" value="QHS86905.1"/>
    <property type="molecule type" value="Genomic_DNA"/>
</dbReference>
<dbReference type="InterPro" id="IPR011320">
    <property type="entry name" value="RNase_H1_N"/>
</dbReference>
<evidence type="ECO:0000256" key="5">
    <source>
        <dbReference type="ARBA" id="ARBA00012180"/>
    </source>
</evidence>
<evidence type="ECO:0000256" key="6">
    <source>
        <dbReference type="ARBA" id="ARBA00017721"/>
    </source>
</evidence>
<dbReference type="GO" id="GO:0043137">
    <property type="term" value="P:DNA replication, removal of RNA primer"/>
    <property type="evidence" value="ECO:0007669"/>
    <property type="project" value="TreeGrafter"/>
</dbReference>
<dbReference type="Gene3D" id="3.40.970.10">
    <property type="entry name" value="Ribonuclease H1, N-terminal domain"/>
    <property type="match status" value="1"/>
</dbReference>
<dbReference type="GO" id="GO:0003676">
    <property type="term" value="F:nucleic acid binding"/>
    <property type="evidence" value="ECO:0007669"/>
    <property type="project" value="InterPro"/>
</dbReference>
<comment type="similarity">
    <text evidence="4">Belongs to the RNase H family.</text>
</comment>
<accession>A0A6C0B3V2</accession>
<dbReference type="PANTHER" id="PTHR10642:SF26">
    <property type="entry name" value="RIBONUCLEASE H1"/>
    <property type="match status" value="1"/>
</dbReference>
<organism evidence="13">
    <name type="scientific">viral metagenome</name>
    <dbReference type="NCBI Taxonomy" id="1070528"/>
    <lineage>
        <taxon>unclassified sequences</taxon>
        <taxon>metagenomes</taxon>
        <taxon>organismal metagenomes</taxon>
    </lineage>
</organism>
<dbReference type="Pfam" id="PF00075">
    <property type="entry name" value="RNase_H"/>
    <property type="match status" value="1"/>
</dbReference>
<evidence type="ECO:0000313" key="13">
    <source>
        <dbReference type="EMBL" id="QHS86905.1"/>
    </source>
</evidence>
<keyword evidence="8" id="KW-0479">Metal-binding</keyword>
<name>A0A6C0B3V2_9ZZZZ</name>
<evidence type="ECO:0000256" key="2">
    <source>
        <dbReference type="ARBA" id="ARBA00001946"/>
    </source>
</evidence>
<evidence type="ECO:0000256" key="7">
    <source>
        <dbReference type="ARBA" id="ARBA00022722"/>
    </source>
</evidence>
<dbReference type="InterPro" id="IPR012337">
    <property type="entry name" value="RNaseH-like_sf"/>
</dbReference>
<keyword evidence="9" id="KW-0255">Endonuclease</keyword>
<dbReference type="PROSITE" id="PS50879">
    <property type="entry name" value="RNASE_H_1"/>
    <property type="match status" value="1"/>
</dbReference>
<sequence length="248" mass="27797">MFYAVVKGRKPGIYNSWSECENQVSGFRGSQFQKFKTKEAAENCMLNSSGRPTKVTKQSKISNFFKVIPSSNPKITISSKISKVSHTKGAFIPDYYVYTDGACSHNGRKNAKAGIGIYFADNDIRNKFERVIGRQTNNTAELTAIIKTYNLIKTDLDLGKKVCIASDSQYSIRCATAYGKKMAKNNWKKDIPNKGLVKKIYELYGNNRNIMFKHVRAHTGNTDIHSIGNDHADRLANKAIGLTNCPYQ</sequence>
<dbReference type="PIRSF" id="PIRSF036852">
    <property type="entry name" value="Ribonuclease_H1_euk"/>
    <property type="match status" value="1"/>
</dbReference>
<evidence type="ECO:0000256" key="4">
    <source>
        <dbReference type="ARBA" id="ARBA00005300"/>
    </source>
</evidence>